<keyword evidence="4" id="KW-1185">Reference proteome</keyword>
<dbReference type="Proteomes" id="UP001216907">
    <property type="component" value="Unassembled WGS sequence"/>
</dbReference>
<dbReference type="RefSeq" id="WP_277863335.1">
    <property type="nucleotide sequence ID" value="NZ_JARRAG010000002.1"/>
</dbReference>
<proteinExistence type="predicted"/>
<accession>A0ABT6FI24</accession>
<feature type="chain" id="PRO_5045250540" evidence="2">
    <location>
        <begin position="24"/>
        <end position="181"/>
    </location>
</feature>
<evidence type="ECO:0000313" key="4">
    <source>
        <dbReference type="Proteomes" id="UP001216907"/>
    </source>
</evidence>
<protein>
    <submittedName>
        <fullName evidence="3">Uncharacterized protein</fullName>
    </submittedName>
</protein>
<dbReference type="EMBL" id="JARRAG010000002">
    <property type="protein sequence ID" value="MDG3007045.1"/>
    <property type="molecule type" value="Genomic_DNA"/>
</dbReference>
<evidence type="ECO:0000256" key="2">
    <source>
        <dbReference type="SAM" id="SignalP"/>
    </source>
</evidence>
<keyword evidence="2" id="KW-0732">Signal</keyword>
<feature type="compositionally biased region" description="Pro residues" evidence="1">
    <location>
        <begin position="168"/>
        <end position="181"/>
    </location>
</feature>
<evidence type="ECO:0000256" key="1">
    <source>
        <dbReference type="SAM" id="MobiDB-lite"/>
    </source>
</evidence>
<sequence>MRRATRACGWIVLAAIATPLALAGQPPAAAEARRADFQVVAWFRRDQPIATFQYQVYDVRKGDFTPAVEAWVGMMRREYPAYEVVVRAVDLAREQGPTEARKVGAVVHRELLAAAAAEGIFLGGAVSARSVVAREPLNVRLAPIGGPRGPYRDLQGSPAAFRQNPAPAGFPVPMPYPRPHP</sequence>
<feature type="region of interest" description="Disordered" evidence="1">
    <location>
        <begin position="157"/>
        <end position="181"/>
    </location>
</feature>
<organism evidence="3 4">
    <name type="scientific">Paludisphaera mucosa</name>
    <dbReference type="NCBI Taxonomy" id="3030827"/>
    <lineage>
        <taxon>Bacteria</taxon>
        <taxon>Pseudomonadati</taxon>
        <taxon>Planctomycetota</taxon>
        <taxon>Planctomycetia</taxon>
        <taxon>Isosphaerales</taxon>
        <taxon>Isosphaeraceae</taxon>
        <taxon>Paludisphaera</taxon>
    </lineage>
</organism>
<feature type="signal peptide" evidence="2">
    <location>
        <begin position="1"/>
        <end position="23"/>
    </location>
</feature>
<gene>
    <name evidence="3" type="ORF">PZE19_25025</name>
</gene>
<name>A0ABT6FI24_9BACT</name>
<comment type="caution">
    <text evidence="3">The sequence shown here is derived from an EMBL/GenBank/DDBJ whole genome shotgun (WGS) entry which is preliminary data.</text>
</comment>
<evidence type="ECO:0000313" key="3">
    <source>
        <dbReference type="EMBL" id="MDG3007045.1"/>
    </source>
</evidence>
<reference evidence="3 4" key="1">
    <citation type="submission" date="2023-03" db="EMBL/GenBank/DDBJ databases">
        <title>Paludisphaera mucosa sp. nov. a novel planctomycete from northern fen.</title>
        <authorList>
            <person name="Ivanova A."/>
        </authorList>
    </citation>
    <scope>NUCLEOTIDE SEQUENCE [LARGE SCALE GENOMIC DNA]</scope>
    <source>
        <strain evidence="3 4">Pla2</strain>
    </source>
</reference>